<evidence type="ECO:0000313" key="2">
    <source>
        <dbReference type="EMBL" id="CAF1088305.1"/>
    </source>
</evidence>
<reference evidence="2" key="1">
    <citation type="submission" date="2021-02" db="EMBL/GenBank/DDBJ databases">
        <authorList>
            <person name="Nowell W R."/>
        </authorList>
    </citation>
    <scope>NUCLEOTIDE SEQUENCE</scope>
    <source>
        <strain evidence="2">Ploen Becks lab</strain>
    </source>
</reference>
<evidence type="ECO:0000256" key="1">
    <source>
        <dbReference type="SAM" id="Coils"/>
    </source>
</evidence>
<accession>A0A814N8Z4</accession>
<dbReference type="EMBL" id="CAJNOC010006903">
    <property type="protein sequence ID" value="CAF1088305.1"/>
    <property type="molecule type" value="Genomic_DNA"/>
</dbReference>
<evidence type="ECO:0000313" key="3">
    <source>
        <dbReference type="Proteomes" id="UP000663879"/>
    </source>
</evidence>
<protein>
    <submittedName>
        <fullName evidence="2">Uncharacterized protein</fullName>
    </submittedName>
</protein>
<keyword evidence="1" id="KW-0175">Coiled coil</keyword>
<dbReference type="AlphaFoldDB" id="A0A814N8Z4"/>
<sequence length="106" mass="12503">MEKLEKNINDQSLSIKKSREHISTIHSAIQDNISELNLIKVLRNDSNSEIESIREEIEQIQGSFYNLKIQTYDLYESFKENKIEAQQFQLKTVERLTRILNSLEDC</sequence>
<comment type="caution">
    <text evidence="2">The sequence shown here is derived from an EMBL/GenBank/DDBJ whole genome shotgun (WGS) entry which is preliminary data.</text>
</comment>
<gene>
    <name evidence="2" type="ORF">OXX778_LOCUS20537</name>
</gene>
<proteinExistence type="predicted"/>
<dbReference type="Proteomes" id="UP000663879">
    <property type="component" value="Unassembled WGS sequence"/>
</dbReference>
<name>A0A814N8Z4_9BILA</name>
<organism evidence="2 3">
    <name type="scientific">Brachionus calyciflorus</name>
    <dbReference type="NCBI Taxonomy" id="104777"/>
    <lineage>
        <taxon>Eukaryota</taxon>
        <taxon>Metazoa</taxon>
        <taxon>Spiralia</taxon>
        <taxon>Gnathifera</taxon>
        <taxon>Rotifera</taxon>
        <taxon>Eurotatoria</taxon>
        <taxon>Monogononta</taxon>
        <taxon>Pseudotrocha</taxon>
        <taxon>Ploima</taxon>
        <taxon>Brachionidae</taxon>
        <taxon>Brachionus</taxon>
    </lineage>
</organism>
<feature type="coiled-coil region" evidence="1">
    <location>
        <begin position="1"/>
        <end position="63"/>
    </location>
</feature>
<keyword evidence="3" id="KW-1185">Reference proteome</keyword>